<protein>
    <submittedName>
        <fullName evidence="2">Sulfhydrogenase subunit alpha</fullName>
        <ecNumber evidence="2">1.12.1.5</ecNumber>
    </submittedName>
</protein>
<evidence type="ECO:0000256" key="1">
    <source>
        <dbReference type="ARBA" id="ARBA00023002"/>
    </source>
</evidence>
<dbReference type="EC" id="1.12.1.5" evidence="2"/>
<dbReference type="EMBL" id="UOFM01000309">
    <property type="protein sequence ID" value="VAW79463.1"/>
    <property type="molecule type" value="Genomic_DNA"/>
</dbReference>
<name>A0A3B0YTX6_9ZZZZ</name>
<dbReference type="GO" id="GO:0008901">
    <property type="term" value="F:ferredoxin hydrogenase activity"/>
    <property type="evidence" value="ECO:0007669"/>
    <property type="project" value="InterPro"/>
</dbReference>
<dbReference type="Gene3D" id="3.40.50.1450">
    <property type="entry name" value="HybD-like"/>
    <property type="match status" value="1"/>
</dbReference>
<dbReference type="PROSITE" id="PS00508">
    <property type="entry name" value="NI_HGENASE_L_2"/>
    <property type="match status" value="1"/>
</dbReference>
<dbReference type="InterPro" id="IPR023430">
    <property type="entry name" value="Pept_HybD-like_dom_sf"/>
</dbReference>
<dbReference type="AlphaFoldDB" id="A0A3B0YTX6"/>
<evidence type="ECO:0000313" key="2">
    <source>
        <dbReference type="EMBL" id="VAW79463.1"/>
    </source>
</evidence>
<sequence length="258" mass="28774">LRRSLESFGLQRNEADLRLHAEKVIRNYDPCISCATHFLQLDVEYLSRATESERDTNSSCRRMPVSRTPDAMDAGLCRHDGGWMNQCSTGSVRVIGIGSPFGADRLGWEVVQQLEQDTELQKYPPEKLALCTLDRPGTGLLEFLKDNERVILIDALAVGNETASRREQVIELKMEDLAGSNFNLSSHAIGIREALALYRAMENIPDSKPSPDIVVFGLDVGDDIDTPFNQQSIVELSRVVKKRLLEFILQEHTSSGSA</sequence>
<dbReference type="GO" id="GO:0016151">
    <property type="term" value="F:nickel cation binding"/>
    <property type="evidence" value="ECO:0007669"/>
    <property type="project" value="InterPro"/>
</dbReference>
<dbReference type="Gene3D" id="1.10.645.10">
    <property type="entry name" value="Cytochrome-c3 Hydrogenase, chain B"/>
    <property type="match status" value="1"/>
</dbReference>
<accession>A0A3B0YTX6</accession>
<feature type="non-terminal residue" evidence="2">
    <location>
        <position position="1"/>
    </location>
</feature>
<proteinExistence type="predicted"/>
<reference evidence="2" key="1">
    <citation type="submission" date="2018-06" db="EMBL/GenBank/DDBJ databases">
        <authorList>
            <person name="Zhirakovskaya E."/>
        </authorList>
    </citation>
    <scope>NUCLEOTIDE SEQUENCE</scope>
</reference>
<dbReference type="SUPFAM" id="SSF53163">
    <property type="entry name" value="HybD-like"/>
    <property type="match status" value="1"/>
</dbReference>
<gene>
    <name evidence="2" type="ORF">MNBD_GAMMA14-2609</name>
</gene>
<keyword evidence="1 2" id="KW-0560">Oxidoreductase</keyword>
<organism evidence="2">
    <name type="scientific">hydrothermal vent metagenome</name>
    <dbReference type="NCBI Taxonomy" id="652676"/>
    <lineage>
        <taxon>unclassified sequences</taxon>
        <taxon>metagenomes</taxon>
        <taxon>ecological metagenomes</taxon>
    </lineage>
</organism>
<dbReference type="InterPro" id="IPR018194">
    <property type="entry name" value="Ni-dep_hyd_lsu_Ni_BS"/>
</dbReference>
<dbReference type="InterPro" id="IPR029014">
    <property type="entry name" value="NiFe-Hase_large"/>
</dbReference>